<protein>
    <submittedName>
        <fullName evidence="1">Uncharacterized protein</fullName>
    </submittedName>
</protein>
<dbReference type="Proteomes" id="UP000886800">
    <property type="component" value="Unassembled WGS sequence"/>
</dbReference>
<organism evidence="1 2">
    <name type="scientific">Candidatus Anaerotruncus excrementipullorum</name>
    <dbReference type="NCBI Taxonomy" id="2838465"/>
    <lineage>
        <taxon>Bacteria</taxon>
        <taxon>Bacillati</taxon>
        <taxon>Bacillota</taxon>
        <taxon>Clostridia</taxon>
        <taxon>Eubacteriales</taxon>
        <taxon>Oscillospiraceae</taxon>
        <taxon>Anaerotruncus</taxon>
    </lineage>
</organism>
<reference evidence="1" key="2">
    <citation type="submission" date="2021-04" db="EMBL/GenBank/DDBJ databases">
        <authorList>
            <person name="Gilroy R."/>
        </authorList>
    </citation>
    <scope>NUCLEOTIDE SEQUENCE</scope>
    <source>
        <strain evidence="1">CHK188-5543</strain>
    </source>
</reference>
<dbReference type="AlphaFoldDB" id="A0A9D2B6J7"/>
<gene>
    <name evidence="1" type="ORF">H9736_02870</name>
</gene>
<dbReference type="EMBL" id="DXES01000059">
    <property type="protein sequence ID" value="HIX65170.1"/>
    <property type="molecule type" value="Genomic_DNA"/>
</dbReference>
<evidence type="ECO:0000313" key="1">
    <source>
        <dbReference type="EMBL" id="HIX65170.1"/>
    </source>
</evidence>
<proteinExistence type="predicted"/>
<reference evidence="1" key="1">
    <citation type="journal article" date="2021" name="PeerJ">
        <title>Extensive microbial diversity within the chicken gut microbiome revealed by metagenomics and culture.</title>
        <authorList>
            <person name="Gilroy R."/>
            <person name="Ravi A."/>
            <person name="Getino M."/>
            <person name="Pursley I."/>
            <person name="Horton D.L."/>
            <person name="Alikhan N.F."/>
            <person name="Baker D."/>
            <person name="Gharbi K."/>
            <person name="Hall N."/>
            <person name="Watson M."/>
            <person name="Adriaenssens E.M."/>
            <person name="Foster-Nyarko E."/>
            <person name="Jarju S."/>
            <person name="Secka A."/>
            <person name="Antonio M."/>
            <person name="Oren A."/>
            <person name="Chaudhuri R.R."/>
            <person name="La Ragione R."/>
            <person name="Hildebrand F."/>
            <person name="Pallen M.J."/>
        </authorList>
    </citation>
    <scope>NUCLEOTIDE SEQUENCE</scope>
    <source>
        <strain evidence="1">CHK188-5543</strain>
    </source>
</reference>
<comment type="caution">
    <text evidence="1">The sequence shown here is derived from an EMBL/GenBank/DDBJ whole genome shotgun (WGS) entry which is preliminary data.</text>
</comment>
<evidence type="ECO:0000313" key="2">
    <source>
        <dbReference type="Proteomes" id="UP000886800"/>
    </source>
</evidence>
<sequence length="79" mass="9466">PYYHHLFSNNRQRKIPYKRQGKIIVHPNPENCNRRGVRNGQVDCIFYGSIWQVGEKILFLPKFVRKFNKKFVFGVQTTL</sequence>
<feature type="non-terminal residue" evidence="1">
    <location>
        <position position="1"/>
    </location>
</feature>
<name>A0A9D2B6J7_9FIRM</name>
<accession>A0A9D2B6J7</accession>